<name>G4TG92_SERID</name>
<proteinExistence type="predicted"/>
<keyword evidence="1" id="KW-0812">Transmembrane</keyword>
<feature type="transmembrane region" description="Helical" evidence="1">
    <location>
        <begin position="20"/>
        <end position="39"/>
    </location>
</feature>
<dbReference type="AlphaFoldDB" id="G4TG92"/>
<protein>
    <submittedName>
        <fullName evidence="2">Uncharacterized protein</fullName>
    </submittedName>
</protein>
<keyword evidence="1" id="KW-1133">Transmembrane helix</keyword>
<dbReference type="EMBL" id="CAFZ01000079">
    <property type="protein sequence ID" value="CCA70338.1"/>
    <property type="molecule type" value="Genomic_DNA"/>
</dbReference>
<evidence type="ECO:0000313" key="3">
    <source>
        <dbReference type="Proteomes" id="UP000007148"/>
    </source>
</evidence>
<sequence length="164" mass="17953">MGLLDGMGTESPYEAGGATFLVLSGLCLGICQTLLCTLWDCAGGRCIGFTAFGFPETCGPRPTGGCWVAFPGEHFLDFCLCDKGIYPSRILLVYPFNSIINPIFRLIVILMAPKLAIRVQFYIRLRCHEPMSFVQGVSAAHDLKLGSKPDLRCFQGPPDKFNSH</sequence>
<accession>G4TG92</accession>
<reference evidence="2 3" key="1">
    <citation type="journal article" date="2011" name="PLoS Pathog.">
        <title>Endophytic Life Strategies Decoded by Genome and Transcriptome Analyses of the Mutualistic Root Symbiont Piriformospora indica.</title>
        <authorList>
            <person name="Zuccaro A."/>
            <person name="Lahrmann U."/>
            <person name="Guldener U."/>
            <person name="Langen G."/>
            <person name="Pfiffi S."/>
            <person name="Biedenkopf D."/>
            <person name="Wong P."/>
            <person name="Samans B."/>
            <person name="Grimm C."/>
            <person name="Basiewicz M."/>
            <person name="Murat C."/>
            <person name="Martin F."/>
            <person name="Kogel K.H."/>
        </authorList>
    </citation>
    <scope>NUCLEOTIDE SEQUENCE [LARGE SCALE GENOMIC DNA]</scope>
    <source>
        <strain evidence="2 3">DSM 11827</strain>
    </source>
</reference>
<dbReference type="Proteomes" id="UP000007148">
    <property type="component" value="Unassembled WGS sequence"/>
</dbReference>
<keyword evidence="1" id="KW-0472">Membrane</keyword>
<evidence type="ECO:0000313" key="2">
    <source>
        <dbReference type="EMBL" id="CCA70338.1"/>
    </source>
</evidence>
<dbReference type="InParanoid" id="G4TG92"/>
<dbReference type="HOGENOM" id="CLU_1619672_0_0_1"/>
<evidence type="ECO:0000256" key="1">
    <source>
        <dbReference type="SAM" id="Phobius"/>
    </source>
</evidence>
<gene>
    <name evidence="2" type="ORF">PIIN_04277</name>
</gene>
<comment type="caution">
    <text evidence="2">The sequence shown here is derived from an EMBL/GenBank/DDBJ whole genome shotgun (WGS) entry which is preliminary data.</text>
</comment>
<keyword evidence="3" id="KW-1185">Reference proteome</keyword>
<organism evidence="2 3">
    <name type="scientific">Serendipita indica (strain DSM 11827)</name>
    <name type="common">Root endophyte fungus</name>
    <name type="synonym">Piriformospora indica</name>
    <dbReference type="NCBI Taxonomy" id="1109443"/>
    <lineage>
        <taxon>Eukaryota</taxon>
        <taxon>Fungi</taxon>
        <taxon>Dikarya</taxon>
        <taxon>Basidiomycota</taxon>
        <taxon>Agaricomycotina</taxon>
        <taxon>Agaricomycetes</taxon>
        <taxon>Sebacinales</taxon>
        <taxon>Serendipitaceae</taxon>
        <taxon>Serendipita</taxon>
    </lineage>
</organism>